<accession>A0A174ZT56</accession>
<dbReference type="InterPro" id="IPR016181">
    <property type="entry name" value="Acyl_CoA_acyltransferase"/>
</dbReference>
<name>A0A174ZT56_9FIRM</name>
<dbReference type="Gene3D" id="3.40.630.30">
    <property type="match status" value="1"/>
</dbReference>
<dbReference type="InterPro" id="IPR000182">
    <property type="entry name" value="GNAT_dom"/>
</dbReference>
<reference evidence="2 3" key="1">
    <citation type="submission" date="2015-09" db="EMBL/GenBank/DDBJ databases">
        <authorList>
            <consortium name="Pathogen Informatics"/>
        </authorList>
    </citation>
    <scope>NUCLEOTIDE SEQUENCE [LARGE SCALE GENOMIC DNA]</scope>
    <source>
        <strain evidence="2 3">2789STDY5834928</strain>
    </source>
</reference>
<proteinExistence type="predicted"/>
<feature type="domain" description="N-acetyltransferase" evidence="1">
    <location>
        <begin position="16"/>
        <end position="175"/>
    </location>
</feature>
<dbReference type="Pfam" id="PF13508">
    <property type="entry name" value="Acetyltransf_7"/>
    <property type="match status" value="1"/>
</dbReference>
<dbReference type="AlphaFoldDB" id="A0A174ZT56"/>
<organism evidence="2 3">
    <name type="scientific">[Eubacterium] siraeum</name>
    <dbReference type="NCBI Taxonomy" id="39492"/>
    <lineage>
        <taxon>Bacteria</taxon>
        <taxon>Bacillati</taxon>
        <taxon>Bacillota</taxon>
        <taxon>Clostridia</taxon>
        <taxon>Eubacteriales</taxon>
        <taxon>Oscillospiraceae</taxon>
        <taxon>Oscillospiraceae incertae sedis</taxon>
    </lineage>
</organism>
<evidence type="ECO:0000259" key="1">
    <source>
        <dbReference type="PROSITE" id="PS51186"/>
    </source>
</evidence>
<sequence>MFFIMLIQKIERVNSMTIRKMANEELSQCVDVIRKSYETEAVAFGITEMNCPQHAAFITLDRLQMSAEWGYVFYGAFEDDELIACFAIENKDDSVYELHLFSVLPDKRYGGVGAKCLEFAKNEVFSMGGMVLNADAIHQSVSVRNWYEKNGFKQKEIHRAAYLPFALGIMSCNVGE</sequence>
<gene>
    <name evidence="2" type="ORF">ERS852540_02117</name>
</gene>
<dbReference type="Proteomes" id="UP000095662">
    <property type="component" value="Unassembled WGS sequence"/>
</dbReference>
<dbReference type="PROSITE" id="PS51186">
    <property type="entry name" value="GNAT"/>
    <property type="match status" value="1"/>
</dbReference>
<dbReference type="GO" id="GO:0016747">
    <property type="term" value="F:acyltransferase activity, transferring groups other than amino-acyl groups"/>
    <property type="evidence" value="ECO:0007669"/>
    <property type="project" value="InterPro"/>
</dbReference>
<protein>
    <recommendedName>
        <fullName evidence="1">N-acetyltransferase domain-containing protein</fullName>
    </recommendedName>
</protein>
<evidence type="ECO:0000313" key="2">
    <source>
        <dbReference type="EMBL" id="CUQ90424.1"/>
    </source>
</evidence>
<dbReference type="SUPFAM" id="SSF55729">
    <property type="entry name" value="Acyl-CoA N-acyltransferases (Nat)"/>
    <property type="match status" value="1"/>
</dbReference>
<dbReference type="EMBL" id="CZBY01000020">
    <property type="protein sequence ID" value="CUQ90424.1"/>
    <property type="molecule type" value="Genomic_DNA"/>
</dbReference>
<dbReference type="STRING" id="39492.ERS852540_02117"/>
<dbReference type="CDD" id="cd04301">
    <property type="entry name" value="NAT_SF"/>
    <property type="match status" value="1"/>
</dbReference>
<evidence type="ECO:0000313" key="3">
    <source>
        <dbReference type="Proteomes" id="UP000095662"/>
    </source>
</evidence>